<dbReference type="GO" id="GO:0007189">
    <property type="term" value="P:adenylate cyclase-activating G protein-coupled receptor signaling pathway"/>
    <property type="evidence" value="ECO:0007669"/>
    <property type="project" value="TreeGrafter"/>
</dbReference>
<feature type="transmembrane region" description="Helical" evidence="6">
    <location>
        <begin position="186"/>
        <end position="206"/>
    </location>
</feature>
<evidence type="ECO:0000256" key="5">
    <source>
        <dbReference type="SAM" id="MobiDB-lite"/>
    </source>
</evidence>
<evidence type="ECO:0000256" key="4">
    <source>
        <dbReference type="ARBA" id="ARBA00023136"/>
    </source>
</evidence>
<dbReference type="PRINTS" id="PR02001">
    <property type="entry name" value="GCR1CAMPR"/>
</dbReference>
<dbReference type="Gene3D" id="1.20.1070.10">
    <property type="entry name" value="Rhodopsin 7-helix transmembrane proteins"/>
    <property type="match status" value="1"/>
</dbReference>
<dbReference type="InterPro" id="IPR022596">
    <property type="entry name" value="GPR1/2/3_C"/>
</dbReference>
<feature type="transmembrane region" description="Helical" evidence="6">
    <location>
        <begin position="61"/>
        <end position="78"/>
    </location>
</feature>
<dbReference type="EMBL" id="MU865020">
    <property type="protein sequence ID" value="KAK4460091.1"/>
    <property type="molecule type" value="Genomic_DNA"/>
</dbReference>
<dbReference type="AlphaFoldDB" id="A0AAV9HGV3"/>
<comment type="caution">
    <text evidence="9">The sequence shown here is derived from an EMBL/GenBank/DDBJ whole genome shotgun (WGS) entry which is preliminary data.</text>
</comment>
<dbReference type="Proteomes" id="UP001321749">
    <property type="component" value="Unassembled WGS sequence"/>
</dbReference>
<accession>A0AAV9HGV3</accession>
<keyword evidence="10" id="KW-1185">Reference proteome</keyword>
<evidence type="ECO:0000259" key="8">
    <source>
        <dbReference type="PROSITE" id="PS50262"/>
    </source>
</evidence>
<reference evidence="9" key="1">
    <citation type="journal article" date="2023" name="Mol. Phylogenet. Evol.">
        <title>Genome-scale phylogeny and comparative genomics of the fungal order Sordariales.</title>
        <authorList>
            <person name="Hensen N."/>
            <person name="Bonometti L."/>
            <person name="Westerberg I."/>
            <person name="Brannstrom I.O."/>
            <person name="Guillou S."/>
            <person name="Cros-Aarteil S."/>
            <person name="Calhoun S."/>
            <person name="Haridas S."/>
            <person name="Kuo A."/>
            <person name="Mondo S."/>
            <person name="Pangilinan J."/>
            <person name="Riley R."/>
            <person name="LaButti K."/>
            <person name="Andreopoulos B."/>
            <person name="Lipzen A."/>
            <person name="Chen C."/>
            <person name="Yan M."/>
            <person name="Daum C."/>
            <person name="Ng V."/>
            <person name="Clum A."/>
            <person name="Steindorff A."/>
            <person name="Ohm R.A."/>
            <person name="Martin F."/>
            <person name="Silar P."/>
            <person name="Natvig D.O."/>
            <person name="Lalanne C."/>
            <person name="Gautier V."/>
            <person name="Ament-Velasquez S.L."/>
            <person name="Kruys A."/>
            <person name="Hutchinson M.I."/>
            <person name="Powell A.J."/>
            <person name="Barry K."/>
            <person name="Miller A.N."/>
            <person name="Grigoriev I.V."/>
            <person name="Debuchy R."/>
            <person name="Gladieux P."/>
            <person name="Hiltunen Thoren M."/>
            <person name="Johannesson H."/>
        </authorList>
    </citation>
    <scope>NUCLEOTIDE SEQUENCE</scope>
    <source>
        <strain evidence="9">PSN324</strain>
    </source>
</reference>
<evidence type="ECO:0008006" key="11">
    <source>
        <dbReference type="Google" id="ProtNLM"/>
    </source>
</evidence>
<dbReference type="PROSITE" id="PS50262">
    <property type="entry name" value="G_PROTEIN_RECEP_F1_2"/>
    <property type="match status" value="1"/>
</dbReference>
<dbReference type="InterPro" id="IPR017452">
    <property type="entry name" value="GPCR_Rhodpsn_7TM"/>
</dbReference>
<dbReference type="Pfam" id="PF11970">
    <property type="entry name" value="GPR_Gpa2_C"/>
    <property type="match status" value="1"/>
</dbReference>
<dbReference type="SUPFAM" id="SSF81321">
    <property type="entry name" value="Family A G protein-coupled receptor-like"/>
    <property type="match status" value="1"/>
</dbReference>
<sequence>MLPYLQHLSPREALAAPADEYTRYAQSVVILVVSLVSLLGTAWIVASFAMFAQLRTFRHQLILGLAISDFAMGFNFLLSSSLNVGGRWIGAPEQARFCSFNGFMTQLFVLQTDYWVLTIAVCTYLILADHKKPSAWIQSHVLALWALPWFLSTLLATVGLAVLGYGDIGAWCWFTSDPVRLYVNFVQRWIIVGVMVMLYLKLYYLLFRAGRHFRSFGDSESAGEAAGGGTGNGNGSGSGSGYYTRTLSGQHRRFKRLARLMLLYPIAYAVIWTLPTAIRIYQTVTGQPAPWQLQTVDKACVVLQGFVDAVIYGWTESSFASWRNLLFPRQKLEVGDGDDGDDEQYPNQTIALEDRRRQVKTDAANAQVRKRRDSSSGGSSLQPLGISTLNQIQAGLSGGIRKTVQVEVISSRTGAANGDDGSQNGSEVDDVAGGKGSSLSLQRPEKPYFPGGSLV</sequence>
<dbReference type="GO" id="GO:0004930">
    <property type="term" value="F:G protein-coupled receptor activity"/>
    <property type="evidence" value="ECO:0007669"/>
    <property type="project" value="TreeGrafter"/>
</dbReference>
<proteinExistence type="predicted"/>
<dbReference type="Pfam" id="PF11710">
    <property type="entry name" value="Git3"/>
    <property type="match status" value="1"/>
</dbReference>
<feature type="compositionally biased region" description="Polar residues" evidence="5">
    <location>
        <begin position="413"/>
        <end position="426"/>
    </location>
</feature>
<evidence type="ECO:0000256" key="2">
    <source>
        <dbReference type="ARBA" id="ARBA00022692"/>
    </source>
</evidence>
<comment type="subcellular location">
    <subcellularLocation>
        <location evidence="1">Membrane</location>
        <topology evidence="1">Multi-pass membrane protein</topology>
    </subcellularLocation>
</comment>
<evidence type="ECO:0000256" key="1">
    <source>
        <dbReference type="ARBA" id="ARBA00004141"/>
    </source>
</evidence>
<gene>
    <name evidence="9" type="ORF">QBC42DRAFT_230346</name>
</gene>
<feature type="domain" description="G-protein coupled receptors family 2 profile 2" evidence="7">
    <location>
        <begin position="26"/>
        <end position="316"/>
    </location>
</feature>
<keyword evidence="4 6" id="KW-0472">Membrane</keyword>
<dbReference type="InterPro" id="IPR023041">
    <property type="entry name" value="Glucose_rcpt_Git3-like_N"/>
</dbReference>
<dbReference type="PANTHER" id="PTHR23112:SF0">
    <property type="entry name" value="TRANSMEMBRANE PROTEIN 116"/>
    <property type="match status" value="1"/>
</dbReference>
<evidence type="ECO:0000259" key="7">
    <source>
        <dbReference type="PROSITE" id="PS50261"/>
    </source>
</evidence>
<feature type="region of interest" description="Disordered" evidence="5">
    <location>
        <begin position="413"/>
        <end position="455"/>
    </location>
</feature>
<protein>
    <recommendedName>
        <fullName evidence="11">G-protein coupled receptors family 2 profile 2 domain-containing protein</fullName>
    </recommendedName>
</protein>
<reference evidence="9" key="2">
    <citation type="submission" date="2023-06" db="EMBL/GenBank/DDBJ databases">
        <authorList>
            <consortium name="Lawrence Berkeley National Laboratory"/>
            <person name="Mondo S.J."/>
            <person name="Hensen N."/>
            <person name="Bonometti L."/>
            <person name="Westerberg I."/>
            <person name="Brannstrom I.O."/>
            <person name="Guillou S."/>
            <person name="Cros-Aarteil S."/>
            <person name="Calhoun S."/>
            <person name="Haridas S."/>
            <person name="Kuo A."/>
            <person name="Pangilinan J."/>
            <person name="Riley R."/>
            <person name="Labutti K."/>
            <person name="Andreopoulos B."/>
            <person name="Lipzen A."/>
            <person name="Chen C."/>
            <person name="Yanf M."/>
            <person name="Daum C."/>
            <person name="Ng V."/>
            <person name="Clum A."/>
            <person name="Steindorff A."/>
            <person name="Ohm R."/>
            <person name="Martin F."/>
            <person name="Silar P."/>
            <person name="Natvig D."/>
            <person name="Lalanne C."/>
            <person name="Gautier V."/>
            <person name="Ament-Velasquez S.L."/>
            <person name="Kruys A."/>
            <person name="Hutchinson M.I."/>
            <person name="Powell A.J."/>
            <person name="Barry K."/>
            <person name="Miller A.N."/>
            <person name="Grigoriev I.V."/>
            <person name="Debuchy R."/>
            <person name="Gladieux P."/>
            <person name="Thoren M.H."/>
            <person name="Johannesson H."/>
        </authorList>
    </citation>
    <scope>NUCLEOTIDE SEQUENCE</scope>
    <source>
        <strain evidence="9">PSN324</strain>
    </source>
</reference>
<keyword evidence="2 6" id="KW-0812">Transmembrane</keyword>
<dbReference type="InterPro" id="IPR022343">
    <property type="entry name" value="GCR1-cAMP_receptor"/>
</dbReference>
<keyword evidence="3 6" id="KW-1133">Transmembrane helix</keyword>
<feature type="transmembrane region" description="Helical" evidence="6">
    <location>
        <begin position="262"/>
        <end position="281"/>
    </location>
</feature>
<dbReference type="GO" id="GO:0007166">
    <property type="term" value="P:cell surface receptor signaling pathway"/>
    <property type="evidence" value="ECO:0007669"/>
    <property type="project" value="InterPro"/>
</dbReference>
<evidence type="ECO:0000313" key="10">
    <source>
        <dbReference type="Proteomes" id="UP001321749"/>
    </source>
</evidence>
<feature type="transmembrane region" description="Helical" evidence="6">
    <location>
        <begin position="142"/>
        <end position="166"/>
    </location>
</feature>
<feature type="region of interest" description="Disordered" evidence="5">
    <location>
        <begin position="357"/>
        <end position="384"/>
    </location>
</feature>
<evidence type="ECO:0000313" key="9">
    <source>
        <dbReference type="EMBL" id="KAK4460091.1"/>
    </source>
</evidence>
<dbReference type="PANTHER" id="PTHR23112">
    <property type="entry name" value="G PROTEIN-COUPLED RECEPTOR 157-RELATED"/>
    <property type="match status" value="1"/>
</dbReference>
<dbReference type="InterPro" id="IPR017981">
    <property type="entry name" value="GPCR_2-like_7TM"/>
</dbReference>
<dbReference type="GO" id="GO:0005886">
    <property type="term" value="C:plasma membrane"/>
    <property type="evidence" value="ECO:0007669"/>
    <property type="project" value="TreeGrafter"/>
</dbReference>
<evidence type="ECO:0000256" key="6">
    <source>
        <dbReference type="SAM" id="Phobius"/>
    </source>
</evidence>
<feature type="transmembrane region" description="Helical" evidence="6">
    <location>
        <begin position="114"/>
        <end position="130"/>
    </location>
</feature>
<evidence type="ECO:0000256" key="3">
    <source>
        <dbReference type="ARBA" id="ARBA00022989"/>
    </source>
</evidence>
<feature type="transmembrane region" description="Helical" evidence="6">
    <location>
        <begin position="24"/>
        <end position="49"/>
    </location>
</feature>
<organism evidence="9 10">
    <name type="scientific">Cladorrhinum samala</name>
    <dbReference type="NCBI Taxonomy" id="585594"/>
    <lineage>
        <taxon>Eukaryota</taxon>
        <taxon>Fungi</taxon>
        <taxon>Dikarya</taxon>
        <taxon>Ascomycota</taxon>
        <taxon>Pezizomycotina</taxon>
        <taxon>Sordariomycetes</taxon>
        <taxon>Sordariomycetidae</taxon>
        <taxon>Sordariales</taxon>
        <taxon>Podosporaceae</taxon>
        <taxon>Cladorrhinum</taxon>
    </lineage>
</organism>
<feature type="domain" description="G-protein coupled receptors family 1 profile" evidence="8">
    <location>
        <begin position="40"/>
        <end position="312"/>
    </location>
</feature>
<name>A0AAV9HGV3_9PEZI</name>
<dbReference type="PROSITE" id="PS50261">
    <property type="entry name" value="G_PROTEIN_RECEP_F2_4"/>
    <property type="match status" value="1"/>
</dbReference>